<reference evidence="3 4" key="1">
    <citation type="submission" date="2016-10" db="EMBL/GenBank/DDBJ databases">
        <authorList>
            <person name="de Groot N.N."/>
        </authorList>
    </citation>
    <scope>NUCLEOTIDE SEQUENCE [LARGE SCALE GENOMIC DNA]</scope>
    <source>
        <strain evidence="3 4">DSM 16859</strain>
    </source>
</reference>
<dbReference type="Proteomes" id="UP000198815">
    <property type="component" value="Unassembled WGS sequence"/>
</dbReference>
<dbReference type="AlphaFoldDB" id="A0A1H9QHL9"/>
<feature type="region of interest" description="Disordered" evidence="1">
    <location>
        <begin position="1"/>
        <end position="49"/>
    </location>
</feature>
<feature type="transmembrane region" description="Helical" evidence="2">
    <location>
        <begin position="111"/>
        <end position="132"/>
    </location>
</feature>
<evidence type="ECO:0000313" key="4">
    <source>
        <dbReference type="Proteomes" id="UP000198815"/>
    </source>
</evidence>
<evidence type="ECO:0000256" key="2">
    <source>
        <dbReference type="SAM" id="Phobius"/>
    </source>
</evidence>
<feature type="compositionally biased region" description="Low complexity" evidence="1">
    <location>
        <begin position="14"/>
        <end position="26"/>
    </location>
</feature>
<name>A0A1H9QHL9_9ACTN</name>
<evidence type="ECO:0008006" key="5">
    <source>
        <dbReference type="Google" id="ProtNLM"/>
    </source>
</evidence>
<keyword evidence="4" id="KW-1185">Reference proteome</keyword>
<dbReference type="Pfam" id="PF11222">
    <property type="entry name" value="DUF3017"/>
    <property type="match status" value="1"/>
</dbReference>
<dbReference type="InterPro" id="IPR021385">
    <property type="entry name" value="DUF3017"/>
</dbReference>
<dbReference type="STRING" id="64702.SAMN05443377_103115"/>
<evidence type="ECO:0000256" key="1">
    <source>
        <dbReference type="SAM" id="MobiDB-lite"/>
    </source>
</evidence>
<evidence type="ECO:0000313" key="3">
    <source>
        <dbReference type="EMBL" id="SER59930.1"/>
    </source>
</evidence>
<keyword evidence="2" id="KW-0472">Membrane</keyword>
<organism evidence="3 4">
    <name type="scientific">Propionibacterium cyclohexanicum</name>
    <dbReference type="NCBI Taxonomy" id="64702"/>
    <lineage>
        <taxon>Bacteria</taxon>
        <taxon>Bacillati</taxon>
        <taxon>Actinomycetota</taxon>
        <taxon>Actinomycetes</taxon>
        <taxon>Propionibacteriales</taxon>
        <taxon>Propionibacteriaceae</taxon>
        <taxon>Propionibacterium</taxon>
    </lineage>
</organism>
<dbReference type="EMBL" id="FOGZ01000003">
    <property type="protein sequence ID" value="SER59930.1"/>
    <property type="molecule type" value="Genomic_DNA"/>
</dbReference>
<keyword evidence="2" id="KW-0812">Transmembrane</keyword>
<feature type="transmembrane region" description="Helical" evidence="2">
    <location>
        <begin position="56"/>
        <end position="75"/>
    </location>
</feature>
<sequence length="136" mass="14520">MNGPDSASGREGRTAPTPRPRYAAAQDDQEEPDEPAAPPRHAAPAPDDEGPLWRQWPILIALLIFTVGGVVAGTGHWRRGSLLMGAGAAFAGLLRWVLPESLAGLLVVRRRWFDVSVLLIAGVGMCVLSILVPPKQ</sequence>
<feature type="transmembrane region" description="Helical" evidence="2">
    <location>
        <begin position="82"/>
        <end position="99"/>
    </location>
</feature>
<protein>
    <recommendedName>
        <fullName evidence="5">DUF3017 domain-containing protein</fullName>
    </recommendedName>
</protein>
<keyword evidence="2" id="KW-1133">Transmembrane helix</keyword>
<accession>A0A1H9QHL9</accession>
<proteinExistence type="predicted"/>
<dbReference type="RefSeq" id="WP_177170032.1">
    <property type="nucleotide sequence ID" value="NZ_FOGZ01000003.1"/>
</dbReference>
<gene>
    <name evidence="3" type="ORF">SAMN05443377_103115</name>
</gene>